<comment type="caution">
    <text evidence="1">The sequence shown here is derived from an EMBL/GenBank/DDBJ whole genome shotgun (WGS) entry which is preliminary data.</text>
</comment>
<dbReference type="EMBL" id="QUBR01000001">
    <property type="protein sequence ID" value="REK73222.1"/>
    <property type="molecule type" value="Genomic_DNA"/>
</dbReference>
<sequence>MSVYLFDMGGRPVAFRRTWSDPHVFDLDGHRIACLPWEDNEVVDLDGHYFGTIVDDRLVRRNDWCERPCVALPDDPGPVERTGQPSAPHYFPNRFAYQDVRVHHHA</sequence>
<proteinExistence type="predicted"/>
<organism evidence="1 2">
    <name type="scientific">Aeromicrobium endophyticum</name>
    <dbReference type="NCBI Taxonomy" id="2292704"/>
    <lineage>
        <taxon>Bacteria</taxon>
        <taxon>Bacillati</taxon>
        <taxon>Actinomycetota</taxon>
        <taxon>Actinomycetes</taxon>
        <taxon>Propionibacteriales</taxon>
        <taxon>Nocardioidaceae</taxon>
        <taxon>Aeromicrobium</taxon>
    </lineage>
</organism>
<evidence type="ECO:0000313" key="1">
    <source>
        <dbReference type="EMBL" id="REK73222.1"/>
    </source>
</evidence>
<evidence type="ECO:0000313" key="2">
    <source>
        <dbReference type="Proteomes" id="UP000265581"/>
    </source>
</evidence>
<protein>
    <submittedName>
        <fullName evidence="1">Uncharacterized protein</fullName>
    </submittedName>
</protein>
<dbReference type="RefSeq" id="WP_119703335.1">
    <property type="nucleotide sequence ID" value="NZ_JBHSOI010000001.1"/>
</dbReference>
<dbReference type="AlphaFoldDB" id="A0A371PBC4"/>
<name>A0A371PBC4_9ACTN</name>
<accession>A0A371PBC4</accession>
<reference evidence="1 2" key="1">
    <citation type="submission" date="2018-08" db="EMBL/GenBank/DDBJ databases">
        <title>Aeromicrobium sp. M2KJ-4, whole genome shotgun sequence.</title>
        <authorList>
            <person name="Tuo L."/>
        </authorList>
    </citation>
    <scope>NUCLEOTIDE SEQUENCE [LARGE SCALE GENOMIC DNA]</scope>
    <source>
        <strain evidence="1 2">M2KJ-4</strain>
    </source>
</reference>
<dbReference type="Proteomes" id="UP000265581">
    <property type="component" value="Unassembled WGS sequence"/>
</dbReference>
<dbReference type="OrthoDB" id="5117207at2"/>
<gene>
    <name evidence="1" type="ORF">DX116_06550</name>
</gene>
<keyword evidence="2" id="KW-1185">Reference proteome</keyword>